<evidence type="ECO:0000313" key="4">
    <source>
        <dbReference type="Proteomes" id="UP001230986"/>
    </source>
</evidence>
<dbReference type="Pfam" id="PF00534">
    <property type="entry name" value="Glycos_transf_1"/>
    <property type="match status" value="1"/>
</dbReference>
<dbReference type="Pfam" id="PF13439">
    <property type="entry name" value="Glyco_transf_4"/>
    <property type="match status" value="1"/>
</dbReference>
<keyword evidence="3" id="KW-0808">Transferase</keyword>
<comment type="caution">
    <text evidence="3">The sequence shown here is derived from an EMBL/GenBank/DDBJ whole genome shotgun (WGS) entry which is preliminary data.</text>
</comment>
<dbReference type="RefSeq" id="WP_284475423.1">
    <property type="nucleotide sequence ID" value="NZ_JASVEJ010000022.1"/>
</dbReference>
<dbReference type="Gene3D" id="3.40.50.2000">
    <property type="entry name" value="Glycogen Phosphorylase B"/>
    <property type="match status" value="2"/>
</dbReference>
<feature type="domain" description="Glycosyl transferase family 1" evidence="1">
    <location>
        <begin position="195"/>
        <end position="346"/>
    </location>
</feature>
<dbReference type="EMBL" id="JASVEJ010000022">
    <property type="protein sequence ID" value="MDL5056995.1"/>
    <property type="molecule type" value="Genomic_DNA"/>
</dbReference>
<dbReference type="Proteomes" id="UP001230986">
    <property type="component" value="Unassembled WGS sequence"/>
</dbReference>
<gene>
    <name evidence="3" type="ORF">QQ055_05885</name>
</gene>
<sequence length="388" mass="43681">MLKSPGSQELRSFHLWFPNIFGFKGGIQVYSAFLLQALQELYPESEYEVFLKLDKQATPDLTFLDKTQFHFVGGWPKLMQTPVFATQLLGYGVGKRPDLAIATHINFTLAANWLKRVAGVPYWAIAHGVEAWDIQQPRLQQALANADRILAVSEYTRDRLLKEQNLDPHKVGLLPNTFDESRFQICPKPAYLLERYNLNADRPLILTVGRLSETDRYKGYDRIIEALPTILQQIPNAHYLIVGKGKDRDRVERLIQQLNLQNHVTLAGFIPDEELCDHYNLCDLFAMPSKGEGFGIVYLEALACGKPTLGGNQDGAIDALCRGKLGALVDPNSVEEIAQTAIAILNRTYDNPLMYQPEALRQAVIDTFGFKRFVQTLAALFSPAISYP</sequence>
<dbReference type="InterPro" id="IPR050194">
    <property type="entry name" value="Glycosyltransferase_grp1"/>
</dbReference>
<feature type="domain" description="Glycosyltransferase subfamily 4-like N-terminal" evidence="2">
    <location>
        <begin position="76"/>
        <end position="182"/>
    </location>
</feature>
<evidence type="ECO:0000313" key="3">
    <source>
        <dbReference type="EMBL" id="MDL5056995.1"/>
    </source>
</evidence>
<reference evidence="3 4" key="1">
    <citation type="submission" date="2023-06" db="EMBL/GenBank/DDBJ databases">
        <title>Whole genome sequence of Oscillatoria calcuttensis NRMC-F 0142.</title>
        <authorList>
            <person name="Shakena Fathima T."/>
            <person name="Muralitharan G."/>
            <person name="Thajuddin N."/>
        </authorList>
    </citation>
    <scope>NUCLEOTIDE SEQUENCE [LARGE SCALE GENOMIC DNA]</scope>
    <source>
        <strain evidence="3 4">NRMC-F 0142</strain>
    </source>
</reference>
<dbReference type="InterPro" id="IPR001296">
    <property type="entry name" value="Glyco_trans_1"/>
</dbReference>
<proteinExistence type="predicted"/>
<organism evidence="3 4">
    <name type="scientific">Geitlerinema calcuttense NRMC-F 0142</name>
    <dbReference type="NCBI Taxonomy" id="2922238"/>
    <lineage>
        <taxon>Bacteria</taxon>
        <taxon>Bacillati</taxon>
        <taxon>Cyanobacteriota</taxon>
        <taxon>Cyanophyceae</taxon>
        <taxon>Geitlerinematales</taxon>
        <taxon>Geitlerinemataceae</taxon>
        <taxon>Geitlerinema</taxon>
    </lineage>
</organism>
<dbReference type="EC" id="2.4.-.-" evidence="3"/>
<evidence type="ECO:0000259" key="1">
    <source>
        <dbReference type="Pfam" id="PF00534"/>
    </source>
</evidence>
<name>A0ABT7LYA6_9CYAN</name>
<dbReference type="InterPro" id="IPR028098">
    <property type="entry name" value="Glyco_trans_4-like_N"/>
</dbReference>
<accession>A0ABT7LYA6</accession>
<keyword evidence="4" id="KW-1185">Reference proteome</keyword>
<keyword evidence="3" id="KW-0328">Glycosyltransferase</keyword>
<dbReference type="GO" id="GO:0016757">
    <property type="term" value="F:glycosyltransferase activity"/>
    <property type="evidence" value="ECO:0007669"/>
    <property type="project" value="UniProtKB-KW"/>
</dbReference>
<protein>
    <submittedName>
        <fullName evidence="3">Glycosyltransferase</fullName>
        <ecNumber evidence="3">2.4.-.-</ecNumber>
    </submittedName>
</protein>
<dbReference type="PANTHER" id="PTHR45947">
    <property type="entry name" value="SULFOQUINOVOSYL TRANSFERASE SQD2"/>
    <property type="match status" value="1"/>
</dbReference>
<evidence type="ECO:0000259" key="2">
    <source>
        <dbReference type="Pfam" id="PF13439"/>
    </source>
</evidence>
<dbReference type="PANTHER" id="PTHR45947:SF3">
    <property type="entry name" value="SULFOQUINOVOSYL TRANSFERASE SQD2"/>
    <property type="match status" value="1"/>
</dbReference>
<dbReference type="SUPFAM" id="SSF53756">
    <property type="entry name" value="UDP-Glycosyltransferase/glycogen phosphorylase"/>
    <property type="match status" value="1"/>
</dbReference>